<gene>
    <name evidence="2" type="ORF">SG35_027675</name>
</gene>
<dbReference type="SUPFAM" id="SSF54593">
    <property type="entry name" value="Glyoxalase/Bleomycin resistance protein/Dihydroxybiphenyl dioxygenase"/>
    <property type="match status" value="1"/>
</dbReference>
<sequence length="133" mass="14777">MTQGINHLGLAVSKLDQSVRFFTDTLGWQLKGGVPSYPAKFVSDGKLFITLWQAKDPEKAVAFNRKTNIGLHHLALTVDSFETLDLLHQRFVNTPGVVIEFAPELNGKGPTKHMMIREPSGNRIEFAHNPPKG</sequence>
<reference evidence="2 3" key="2">
    <citation type="journal article" date="2022" name="Mar. Drugs">
        <title>Bioassay-Guided Fractionation Leads to the Detection of Cholic Acid Generated by the Rare Thalassomonas sp.</title>
        <authorList>
            <person name="Pheiffer F."/>
            <person name="Schneider Y.K."/>
            <person name="Hansen E.H."/>
            <person name="Andersen J.H."/>
            <person name="Isaksson J."/>
            <person name="Busche T."/>
            <person name="R C."/>
            <person name="Kalinowski J."/>
            <person name="Zyl L.V."/>
            <person name="Trindade M."/>
        </authorList>
    </citation>
    <scope>NUCLEOTIDE SEQUENCE [LARGE SCALE GENOMIC DNA]</scope>
    <source>
        <strain evidence="2 3">A5K-106</strain>
    </source>
</reference>
<keyword evidence="3" id="KW-1185">Reference proteome</keyword>
<dbReference type="Proteomes" id="UP000032568">
    <property type="component" value="Chromosome"/>
</dbReference>
<dbReference type="InterPro" id="IPR037523">
    <property type="entry name" value="VOC_core"/>
</dbReference>
<reference evidence="2 3" key="1">
    <citation type="journal article" date="2015" name="Genome Announc.">
        <title>Draft Genome Sequences of Marine Isolates of Thalassomonas viridans and Thalassomonas actiniarum.</title>
        <authorList>
            <person name="Olonade I."/>
            <person name="van Zyl L.J."/>
            <person name="Trindade M."/>
        </authorList>
    </citation>
    <scope>NUCLEOTIDE SEQUENCE [LARGE SCALE GENOMIC DNA]</scope>
    <source>
        <strain evidence="2 3">A5K-106</strain>
    </source>
</reference>
<organism evidence="2 3">
    <name type="scientific">Thalassomonas actiniarum</name>
    <dbReference type="NCBI Taxonomy" id="485447"/>
    <lineage>
        <taxon>Bacteria</taxon>
        <taxon>Pseudomonadati</taxon>
        <taxon>Pseudomonadota</taxon>
        <taxon>Gammaproteobacteria</taxon>
        <taxon>Alteromonadales</taxon>
        <taxon>Colwelliaceae</taxon>
        <taxon>Thalassomonas</taxon>
    </lineage>
</organism>
<feature type="domain" description="VOC" evidence="1">
    <location>
        <begin position="4"/>
        <end position="129"/>
    </location>
</feature>
<dbReference type="PROSITE" id="PS51819">
    <property type="entry name" value="VOC"/>
    <property type="match status" value="1"/>
</dbReference>
<dbReference type="InterPro" id="IPR029068">
    <property type="entry name" value="Glyas_Bleomycin-R_OHBP_Dase"/>
</dbReference>
<dbReference type="AlphaFoldDB" id="A0AAE9YYN6"/>
<dbReference type="EMBL" id="CP059735">
    <property type="protein sequence ID" value="WDE02057.1"/>
    <property type="molecule type" value="Genomic_DNA"/>
</dbReference>
<protein>
    <submittedName>
        <fullName evidence="2">VOC family protein</fullName>
    </submittedName>
</protein>
<proteinExistence type="predicted"/>
<dbReference type="Gene3D" id="3.10.180.10">
    <property type="entry name" value="2,3-Dihydroxybiphenyl 1,2-Dioxygenase, domain 1"/>
    <property type="match status" value="1"/>
</dbReference>
<evidence type="ECO:0000259" key="1">
    <source>
        <dbReference type="PROSITE" id="PS51819"/>
    </source>
</evidence>
<dbReference type="InterPro" id="IPR004360">
    <property type="entry name" value="Glyas_Fos-R_dOase_dom"/>
</dbReference>
<accession>A0AAE9YYN6</accession>
<dbReference type="Pfam" id="PF00903">
    <property type="entry name" value="Glyoxalase"/>
    <property type="match status" value="1"/>
</dbReference>
<dbReference type="KEGG" id="tact:SG35_027675"/>
<evidence type="ECO:0000313" key="3">
    <source>
        <dbReference type="Proteomes" id="UP000032568"/>
    </source>
</evidence>
<name>A0AAE9YYN6_9GAMM</name>
<evidence type="ECO:0000313" key="2">
    <source>
        <dbReference type="EMBL" id="WDE02057.1"/>
    </source>
</evidence>